<dbReference type="Gene3D" id="1.10.101.10">
    <property type="entry name" value="PGBD-like superfamily/PGBD"/>
    <property type="match status" value="1"/>
</dbReference>
<proteinExistence type="predicted"/>
<feature type="transmembrane region" description="Helical" evidence="5">
    <location>
        <begin position="1491"/>
        <end position="1509"/>
    </location>
</feature>
<evidence type="ECO:0000256" key="4">
    <source>
        <dbReference type="SAM" id="MobiDB-lite"/>
    </source>
</evidence>
<dbReference type="InterPro" id="IPR036465">
    <property type="entry name" value="vWFA_dom_sf"/>
</dbReference>
<dbReference type="InterPro" id="IPR036366">
    <property type="entry name" value="PGBDSf"/>
</dbReference>
<feature type="region of interest" description="Disordered" evidence="4">
    <location>
        <begin position="1034"/>
        <end position="1077"/>
    </location>
</feature>
<keyword evidence="3" id="KW-0732">Signal</keyword>
<keyword evidence="5" id="KW-0472">Membrane</keyword>
<evidence type="ECO:0000256" key="3">
    <source>
        <dbReference type="ARBA" id="ARBA00022729"/>
    </source>
</evidence>
<dbReference type="InterPro" id="IPR002035">
    <property type="entry name" value="VWF_A"/>
</dbReference>
<dbReference type="InterPro" id="IPR033764">
    <property type="entry name" value="Sdr_B"/>
</dbReference>
<reference evidence="7 8" key="1">
    <citation type="journal article" date="2016" name="Nat. Commun.">
        <title>Thousands of microbial genomes shed light on interconnected biogeochemical processes in an aquifer system.</title>
        <authorList>
            <person name="Anantharaman K."/>
            <person name="Brown C.T."/>
            <person name="Hug L.A."/>
            <person name="Sharon I."/>
            <person name="Castelle C.J."/>
            <person name="Probst A.J."/>
            <person name="Thomas B.C."/>
            <person name="Singh A."/>
            <person name="Wilkins M.J."/>
            <person name="Karaoz U."/>
            <person name="Brodie E.L."/>
            <person name="Williams K.H."/>
            <person name="Hubbard S.S."/>
            <person name="Banfield J.F."/>
        </authorList>
    </citation>
    <scope>NUCLEOTIDE SEQUENCE [LARGE SCALE GENOMIC DNA]</scope>
</reference>
<dbReference type="PANTHER" id="PTHR24020">
    <property type="entry name" value="COLLAGEN ALPHA"/>
    <property type="match status" value="1"/>
</dbReference>
<dbReference type="CDD" id="cd00198">
    <property type="entry name" value="vWFA"/>
    <property type="match status" value="1"/>
</dbReference>
<accession>A0A1G2CWC7</accession>
<feature type="domain" description="VWFA" evidence="6">
    <location>
        <begin position="275"/>
        <end position="454"/>
    </location>
</feature>
<dbReference type="Pfam" id="PF16403">
    <property type="entry name" value="Bact_surface_Ig-like"/>
    <property type="match status" value="6"/>
</dbReference>
<dbReference type="InterPro" id="IPR013783">
    <property type="entry name" value="Ig-like_fold"/>
</dbReference>
<protein>
    <recommendedName>
        <fullName evidence="6">VWFA domain-containing protein</fullName>
    </recommendedName>
</protein>
<dbReference type="Pfam" id="PF00092">
    <property type="entry name" value="VWA"/>
    <property type="match status" value="1"/>
</dbReference>
<keyword evidence="2" id="KW-0964">Secreted</keyword>
<dbReference type="SUPFAM" id="SSF117074">
    <property type="entry name" value="Hypothetical protein PA1324"/>
    <property type="match status" value="1"/>
</dbReference>
<sequence length="1521" mass="158745">MAFSLLLQGGGAPLVAYATVLSDQPVVCDVDIVSDIHTTIMGGVNATPTYNGNVRWTALIPGATWIWSSHLVLDPSVDETVTFTRSFDLPSVPLNGSLVIAADNSYTVALNGNPIGGDNTEYNYFDGEKDTYNVLSGLHVGANTLSFTVKNWAQVGSSPQLNPAGLLYGLHVALDGEGCTTPPPTGNQQPVITIVGDNPVEVILGNIYIDQGATAFDAEDGQINNKVVATGVVDVNTLGTYAITYNATDSQNIAADTKTRIVTVTLAQACLAPIDVMLIIDRSGSMKFDGIDPEQPLTQAKSGAATFIDGLSPLTDKAGVVTYSAATTLNSALSSDLFAVKSSFASVAAAGGTNISEAINKATEEMTANGRIGTKHVMILLSDGVPEVEGVSTAAASAAAVTQSSIAKSLGTVIYTIGLGAHVNPTLMKQIASQPSNYYFAPTGADLTAIYQSIATTECRRDPANVSGKKINDENANGVVDSAEVGIGGWEITLTEVAGNGLTLNTTTSADGSYVFSDVIPGNYLLCEVARSGWTETSPVSSMYNGCYFLNLDPGAVLAGQNFLNTESNKPQCRDGKDNDNDSETDFVGGDAGCEGPEDNDENEQPVITVIGADPAIVTLGDAYADEGAIAVDPEDGDITLSKLVTTGVLDTNVLNNYTITYNATDSLNISADTKTRIVRVVAACADGKDNDHDGKTDFAGGDLGCEGPNDNDENNAPVITVVGANPFSITQGGTFTDIGATAFDEEDGVIPAASILMTDTVDTSIVGSYTLHYNVSDSKGLAAAEKTRIVNVTPPVTECNDGIDNDGDGHVDFSGNIEVVRDAGCDSSEDNDENEQPVITVLGDNPFEIHLGVTFIDPSATAIDPEEGAITLVTTGVVDTNVLGTYTVTYDAADAKGLAADTKIRTVRVVTSCSDGRDNDGDELTDFPLDPGCSSSEDDSENAKPMITLLGDIVMNLVVGASYGEPNATVHDQEDGQIDGKLVIFGTVNTAVAGAYVIEYNATDSQDVAADTQSRTVNVTPAVCTQNCGGEPPAACSDGSDNDGDGFADFPRDPGCDSPQDNDERDTGPTLTLLGADPMSITMDTTFADPGATAHDPEDGDITSSIVVSGLVNASVIGAYTLSYNVADAQGHAATPVTRTVNVVPGGGGCTVNCGGGSVTLAIFNEHLASTGTTTVTVTWDTNIAATSRVTYGLLPVLSLGASPLYGYDLSTATDTIASTTHSVTIEGIPSGVSTYFRPISTTDTEGAIGIELTQGAVLGESTECSYLNAYMRLGANNNPVEVTKLQTFLRNYEGFTTLDVNGFFDTTTDAAVRAFQDRYAVDVLSIWNLRGNTGYVYYTTQKKVNELYCKQEFPLTSLQVSEVAAFRDLINKIHREGSTTTSVLPLVGMNTNDGASNGVSVNNGNEGVFAAIDVNEKEKPEPKLVNRGRLALSDLLATMPHVGGELSGTQTDPSVTKEEGIVAGASTKRGLAAVVGSVSDKLHLSDSSVYFLIVLVILTLLLTRLYLKRRNTIDEVDVK</sequence>
<dbReference type="Gene3D" id="2.60.120.260">
    <property type="entry name" value="Galactose-binding domain-like"/>
    <property type="match status" value="1"/>
</dbReference>
<evidence type="ECO:0000256" key="5">
    <source>
        <dbReference type="SAM" id="Phobius"/>
    </source>
</evidence>
<keyword evidence="5" id="KW-1133">Transmembrane helix</keyword>
<dbReference type="InterPro" id="IPR050525">
    <property type="entry name" value="ECM_Assembly_Org"/>
</dbReference>
<name>A0A1G2CWC7_9BACT</name>
<dbReference type="Gene3D" id="3.40.50.410">
    <property type="entry name" value="von Willebrand factor, type A domain"/>
    <property type="match status" value="1"/>
</dbReference>
<comment type="subcellular location">
    <subcellularLocation>
        <location evidence="1">Secreted</location>
    </subcellularLocation>
</comment>
<evidence type="ECO:0000256" key="1">
    <source>
        <dbReference type="ARBA" id="ARBA00004613"/>
    </source>
</evidence>
<dbReference type="GO" id="GO:0005576">
    <property type="term" value="C:extracellular region"/>
    <property type="evidence" value="ECO:0007669"/>
    <property type="project" value="UniProtKB-SubCell"/>
</dbReference>
<gene>
    <name evidence="7" type="ORF">A2845_05535</name>
</gene>
<dbReference type="InterPro" id="IPR002477">
    <property type="entry name" value="Peptidoglycan-bd-like"/>
</dbReference>
<dbReference type="Pfam" id="PF17210">
    <property type="entry name" value="SdrD_B"/>
    <property type="match status" value="1"/>
</dbReference>
<dbReference type="SUPFAM" id="SSF53300">
    <property type="entry name" value="vWA-like"/>
    <property type="match status" value="1"/>
</dbReference>
<dbReference type="SMART" id="SM00327">
    <property type="entry name" value="VWA"/>
    <property type="match status" value="1"/>
</dbReference>
<feature type="region of interest" description="Disordered" evidence="4">
    <location>
        <begin position="568"/>
        <end position="602"/>
    </location>
</feature>
<keyword evidence="5" id="KW-0812">Transmembrane</keyword>
<feature type="region of interest" description="Disordered" evidence="4">
    <location>
        <begin position="915"/>
        <end position="942"/>
    </location>
</feature>
<dbReference type="InterPro" id="IPR032179">
    <property type="entry name" value="Cry22Aa_Ig-like"/>
</dbReference>
<dbReference type="EMBL" id="MHLI01000020">
    <property type="protein sequence ID" value="OGZ04798.1"/>
    <property type="molecule type" value="Genomic_DNA"/>
</dbReference>
<evidence type="ECO:0000313" key="8">
    <source>
        <dbReference type="Proteomes" id="UP000177122"/>
    </source>
</evidence>
<comment type="caution">
    <text evidence="7">The sequence shown here is derived from an EMBL/GenBank/DDBJ whole genome shotgun (WGS) entry which is preliminary data.</text>
</comment>
<evidence type="ECO:0000259" key="6">
    <source>
        <dbReference type="PROSITE" id="PS50234"/>
    </source>
</evidence>
<dbReference type="PROSITE" id="PS50234">
    <property type="entry name" value="VWFA"/>
    <property type="match status" value="1"/>
</dbReference>
<dbReference type="Gene3D" id="2.60.40.10">
    <property type="entry name" value="Immunoglobulins"/>
    <property type="match status" value="7"/>
</dbReference>
<dbReference type="Proteomes" id="UP000177122">
    <property type="component" value="Unassembled WGS sequence"/>
</dbReference>
<evidence type="ECO:0000313" key="7">
    <source>
        <dbReference type="EMBL" id="OGZ04798.1"/>
    </source>
</evidence>
<organism evidence="7 8">
    <name type="scientific">Candidatus Lloydbacteria bacterium RIFCSPHIGHO2_01_FULL_49_22</name>
    <dbReference type="NCBI Taxonomy" id="1798658"/>
    <lineage>
        <taxon>Bacteria</taxon>
        <taxon>Candidatus Lloydiibacteriota</taxon>
    </lineage>
</organism>
<evidence type="ECO:0000256" key="2">
    <source>
        <dbReference type="ARBA" id="ARBA00022525"/>
    </source>
</evidence>
<dbReference type="Pfam" id="PF01471">
    <property type="entry name" value="PG_binding_1"/>
    <property type="match status" value="1"/>
</dbReference>